<keyword evidence="6" id="KW-0732">Signal</keyword>
<comment type="catalytic activity">
    <reaction evidence="1 5">
        <text>[protein]-peptidylproline (omega=180) = [protein]-peptidylproline (omega=0)</text>
        <dbReference type="Rhea" id="RHEA:16237"/>
        <dbReference type="Rhea" id="RHEA-COMP:10747"/>
        <dbReference type="Rhea" id="RHEA-COMP:10748"/>
        <dbReference type="ChEBI" id="CHEBI:83833"/>
        <dbReference type="ChEBI" id="CHEBI:83834"/>
        <dbReference type="EC" id="5.2.1.8"/>
    </reaction>
</comment>
<dbReference type="AlphaFoldDB" id="A0A7S2QZM2"/>
<name>A0A7S2QZM2_9STRA</name>
<evidence type="ECO:0000256" key="6">
    <source>
        <dbReference type="SAM" id="SignalP"/>
    </source>
</evidence>
<dbReference type="PANTHER" id="PTHR43811:SF19">
    <property type="entry name" value="39 KDA FK506-BINDING NUCLEAR PROTEIN"/>
    <property type="match status" value="1"/>
</dbReference>
<evidence type="ECO:0000256" key="4">
    <source>
        <dbReference type="ARBA" id="ARBA00023235"/>
    </source>
</evidence>
<dbReference type="SUPFAM" id="SSF54534">
    <property type="entry name" value="FKBP-like"/>
    <property type="match status" value="1"/>
</dbReference>
<accession>A0A7S2QZM2</accession>
<dbReference type="Pfam" id="PF00254">
    <property type="entry name" value="FKBP_C"/>
    <property type="match status" value="1"/>
</dbReference>
<reference evidence="8" key="1">
    <citation type="submission" date="2021-01" db="EMBL/GenBank/DDBJ databases">
        <authorList>
            <person name="Corre E."/>
            <person name="Pelletier E."/>
            <person name="Niang G."/>
            <person name="Scheremetjew M."/>
            <person name="Finn R."/>
            <person name="Kale V."/>
            <person name="Holt S."/>
            <person name="Cochrane G."/>
            <person name="Meng A."/>
            <person name="Brown T."/>
            <person name="Cohen L."/>
        </authorList>
    </citation>
    <scope>NUCLEOTIDE SEQUENCE</scope>
    <source>
        <strain evidence="8">CCMP1452</strain>
    </source>
</reference>
<dbReference type="EC" id="5.2.1.8" evidence="2 5"/>
<organism evidence="8">
    <name type="scientific">Eucampia antarctica</name>
    <dbReference type="NCBI Taxonomy" id="49252"/>
    <lineage>
        <taxon>Eukaryota</taxon>
        <taxon>Sar</taxon>
        <taxon>Stramenopiles</taxon>
        <taxon>Ochrophyta</taxon>
        <taxon>Bacillariophyta</taxon>
        <taxon>Mediophyceae</taxon>
        <taxon>Biddulphiophycidae</taxon>
        <taxon>Hemiaulales</taxon>
        <taxon>Hemiaulaceae</taxon>
        <taxon>Eucampia</taxon>
    </lineage>
</organism>
<protein>
    <recommendedName>
        <fullName evidence="2 5">peptidylprolyl isomerase</fullName>
        <ecNumber evidence="2 5">5.2.1.8</ecNumber>
    </recommendedName>
</protein>
<keyword evidence="4 5" id="KW-0413">Isomerase</keyword>
<dbReference type="InterPro" id="IPR006311">
    <property type="entry name" value="TAT_signal"/>
</dbReference>
<dbReference type="PROSITE" id="PS51318">
    <property type="entry name" value="TAT"/>
    <property type="match status" value="1"/>
</dbReference>
<evidence type="ECO:0000259" key="7">
    <source>
        <dbReference type="PROSITE" id="PS50059"/>
    </source>
</evidence>
<dbReference type="EMBL" id="HBHI01000853">
    <property type="protein sequence ID" value="CAD9656558.1"/>
    <property type="molecule type" value="Transcribed_RNA"/>
</dbReference>
<evidence type="ECO:0000256" key="1">
    <source>
        <dbReference type="ARBA" id="ARBA00000971"/>
    </source>
</evidence>
<proteinExistence type="predicted"/>
<dbReference type="PANTHER" id="PTHR43811">
    <property type="entry name" value="FKBP-TYPE PEPTIDYL-PROLYL CIS-TRANS ISOMERASE FKPA"/>
    <property type="match status" value="1"/>
</dbReference>
<keyword evidence="3 5" id="KW-0697">Rotamase</keyword>
<evidence type="ECO:0000256" key="3">
    <source>
        <dbReference type="ARBA" id="ARBA00023110"/>
    </source>
</evidence>
<evidence type="ECO:0000256" key="2">
    <source>
        <dbReference type="ARBA" id="ARBA00013194"/>
    </source>
</evidence>
<feature type="chain" id="PRO_5030885132" description="peptidylprolyl isomerase" evidence="6">
    <location>
        <begin position="21"/>
        <end position="206"/>
    </location>
</feature>
<dbReference type="InterPro" id="IPR046357">
    <property type="entry name" value="PPIase_dom_sf"/>
</dbReference>
<evidence type="ECO:0000313" key="8">
    <source>
        <dbReference type="EMBL" id="CAD9656558.1"/>
    </source>
</evidence>
<evidence type="ECO:0000256" key="5">
    <source>
        <dbReference type="PROSITE-ProRule" id="PRU00277"/>
    </source>
</evidence>
<dbReference type="PROSITE" id="PS50059">
    <property type="entry name" value="FKBP_PPIASE"/>
    <property type="match status" value="1"/>
</dbReference>
<dbReference type="GO" id="GO:0003755">
    <property type="term" value="F:peptidyl-prolyl cis-trans isomerase activity"/>
    <property type="evidence" value="ECO:0007669"/>
    <property type="project" value="UniProtKB-KW"/>
</dbReference>
<dbReference type="InterPro" id="IPR001179">
    <property type="entry name" value="PPIase_FKBP_dom"/>
</dbReference>
<feature type="domain" description="PPIase FKBP-type" evidence="7">
    <location>
        <begin position="99"/>
        <end position="193"/>
    </location>
</feature>
<sequence length="206" mass="21610">MRSMFVSSVIAASLVVGSSGFTVSSSRAVSQSTSLSMSASNNEFSRVDFLKQVVGASAATAFSASFAPSAFAENEIVNLPSGVKYEIIKSGDGPVPIVGELAGIRFRANVEGVSNALDDCFGTSEPYYTRVGSGGLIKGVEEVLPKMRTGDRWIITVPGKLAFGPKGRPSSAGKPRIPNDATIIFEIEMVGIPGREVELIELIGDE</sequence>
<dbReference type="Gene3D" id="3.10.50.40">
    <property type="match status" value="1"/>
</dbReference>
<gene>
    <name evidence="8" type="ORF">EANT1437_LOCUS357</name>
</gene>
<feature type="signal peptide" evidence="6">
    <location>
        <begin position="1"/>
        <end position="20"/>
    </location>
</feature>